<comment type="caution">
    <text evidence="5">The sequence shown here is derived from an EMBL/GenBank/DDBJ whole genome shotgun (WGS) entry which is preliminary data.</text>
</comment>
<dbReference type="GO" id="GO:0005634">
    <property type="term" value="C:nucleus"/>
    <property type="evidence" value="ECO:0007669"/>
    <property type="project" value="UniProtKB-SubCell"/>
</dbReference>
<keyword evidence="2" id="KW-0539">Nucleus</keyword>
<evidence type="ECO:0000313" key="6">
    <source>
        <dbReference type="Proteomes" id="UP001305414"/>
    </source>
</evidence>
<sequence>MKQPLKSQAEAELRSRTPHINLLLGMHAYGWWFPLPEMQPPASPLLRRPNGRPQACEPCRKRKVACDHSQPVCNRCRKRRQGNDCVYLVSGSPRTSSAPRRPPPSPTCSTPSVVYLPSATNVSETTEVRSPEGLCARKMASGYLGFTSFSAVFEETQNSLSRLQGSHATPPGSEDLNPETSVPDGFTLSSRAREACLYVLQQVPEPSRGKFYLRGSPCEAWYYYFLDRVLTNFYETFGEYFGPKRNDKSLEELAIILCRNTALPFSDDEAILPSQWIAQFSGPNTRWEALGLIFGFWDFSVNSITIVKNPNHDEYGRPSQITKQCVDFCLELCNEFSPANSMLLFLTHKRLVMETVLHGDMSSYLSYHIGCRRSWLFLGEVITLLTFLGYHVLQDTSDYQPSFMTEIKRRIYYSIVMTMVSLTGRPLLMTQNYNTTPLPLDIGNSTLYGVKGVSLDEAKADINDLGWNKNECRFSVSFLRARAKLSMLREELMHFALHTKQQVTVDELLNVKTRELRTIEEFPSFMEYHDSDLEDQRHDVNILYWKLLMRLEHLLNMFFIERLLLKHGHPESDILSISFDMITYTYHSGHIKTHSSHCAMTANGSITRSSLIQKLSLLVGFLDWVKPTAPNGDQCSKCKTIIKHVLDQALNPSPPGYETVPGAAYDLSFTTQVDFDFDLLNTFDWARSEPSWSQQTNA</sequence>
<dbReference type="CDD" id="cd00067">
    <property type="entry name" value="GAL4"/>
    <property type="match status" value="1"/>
</dbReference>
<evidence type="ECO:0000256" key="2">
    <source>
        <dbReference type="ARBA" id="ARBA00023242"/>
    </source>
</evidence>
<proteinExistence type="predicted"/>
<reference evidence="5 6" key="1">
    <citation type="submission" date="2023-10" db="EMBL/GenBank/DDBJ databases">
        <title>Draft genome sequence of Xylaria bambusicola isolate GMP-LS, the root and basal stem rot pathogen of sugarcane in Indonesia.</title>
        <authorList>
            <person name="Selvaraj P."/>
            <person name="Muralishankar V."/>
            <person name="Muruganantham S."/>
            <person name="Sp S."/>
            <person name="Haryani S."/>
            <person name="Lau K.J.X."/>
            <person name="Naqvi N.I."/>
        </authorList>
    </citation>
    <scope>NUCLEOTIDE SEQUENCE [LARGE SCALE GENOMIC DNA]</scope>
    <source>
        <strain evidence="5">GMP-LS</strain>
    </source>
</reference>
<evidence type="ECO:0000256" key="1">
    <source>
        <dbReference type="ARBA" id="ARBA00004123"/>
    </source>
</evidence>
<name>A0AAN7UFP6_9PEZI</name>
<dbReference type="PANTHER" id="PTHR31001">
    <property type="entry name" value="UNCHARACTERIZED TRANSCRIPTIONAL REGULATORY PROTEIN"/>
    <property type="match status" value="1"/>
</dbReference>
<dbReference type="PANTHER" id="PTHR31001:SF40">
    <property type="entry name" value="ZN(II)2CYS6 TRANSCRIPTION FACTOR (EUROFUNG)"/>
    <property type="match status" value="1"/>
</dbReference>
<dbReference type="InterPro" id="IPR001138">
    <property type="entry name" value="Zn2Cys6_DnaBD"/>
</dbReference>
<dbReference type="GO" id="GO:0008270">
    <property type="term" value="F:zinc ion binding"/>
    <property type="evidence" value="ECO:0007669"/>
    <property type="project" value="InterPro"/>
</dbReference>
<evidence type="ECO:0000313" key="5">
    <source>
        <dbReference type="EMBL" id="KAK5625304.1"/>
    </source>
</evidence>
<dbReference type="SUPFAM" id="SSF57701">
    <property type="entry name" value="Zn2/Cys6 DNA-binding domain"/>
    <property type="match status" value="1"/>
</dbReference>
<dbReference type="Proteomes" id="UP001305414">
    <property type="component" value="Unassembled WGS sequence"/>
</dbReference>
<dbReference type="Gene3D" id="4.10.240.10">
    <property type="entry name" value="Zn(2)-C6 fungal-type DNA-binding domain"/>
    <property type="match status" value="1"/>
</dbReference>
<protein>
    <recommendedName>
        <fullName evidence="4">Zn(2)-C6 fungal-type domain-containing protein</fullName>
    </recommendedName>
</protein>
<feature type="region of interest" description="Disordered" evidence="3">
    <location>
        <begin position="91"/>
        <end position="111"/>
    </location>
</feature>
<dbReference type="EMBL" id="JAWHQM010000002">
    <property type="protein sequence ID" value="KAK5625304.1"/>
    <property type="molecule type" value="Genomic_DNA"/>
</dbReference>
<dbReference type="InterPro" id="IPR050613">
    <property type="entry name" value="Sec_Metabolite_Reg"/>
</dbReference>
<gene>
    <name evidence="5" type="ORF">RRF57_001020</name>
</gene>
<dbReference type="Pfam" id="PF00172">
    <property type="entry name" value="Zn_clus"/>
    <property type="match status" value="1"/>
</dbReference>
<dbReference type="SMART" id="SM00066">
    <property type="entry name" value="GAL4"/>
    <property type="match status" value="1"/>
</dbReference>
<feature type="domain" description="Zn(2)-C6 fungal-type" evidence="4">
    <location>
        <begin position="55"/>
        <end position="87"/>
    </location>
</feature>
<feature type="region of interest" description="Disordered" evidence="3">
    <location>
        <begin position="161"/>
        <end position="180"/>
    </location>
</feature>
<dbReference type="PROSITE" id="PS00463">
    <property type="entry name" value="ZN2_CY6_FUNGAL_1"/>
    <property type="match status" value="1"/>
</dbReference>
<dbReference type="InterPro" id="IPR036864">
    <property type="entry name" value="Zn2-C6_fun-type_DNA-bd_sf"/>
</dbReference>
<dbReference type="CDD" id="cd12148">
    <property type="entry name" value="fungal_TF_MHR"/>
    <property type="match status" value="1"/>
</dbReference>
<organism evidence="5 6">
    <name type="scientific">Xylaria bambusicola</name>
    <dbReference type="NCBI Taxonomy" id="326684"/>
    <lineage>
        <taxon>Eukaryota</taxon>
        <taxon>Fungi</taxon>
        <taxon>Dikarya</taxon>
        <taxon>Ascomycota</taxon>
        <taxon>Pezizomycotina</taxon>
        <taxon>Sordariomycetes</taxon>
        <taxon>Xylariomycetidae</taxon>
        <taxon>Xylariales</taxon>
        <taxon>Xylariaceae</taxon>
        <taxon>Xylaria</taxon>
    </lineage>
</organism>
<evidence type="ECO:0000259" key="4">
    <source>
        <dbReference type="PROSITE" id="PS50048"/>
    </source>
</evidence>
<dbReference type="GO" id="GO:0000981">
    <property type="term" value="F:DNA-binding transcription factor activity, RNA polymerase II-specific"/>
    <property type="evidence" value="ECO:0007669"/>
    <property type="project" value="InterPro"/>
</dbReference>
<dbReference type="AlphaFoldDB" id="A0AAN7UFP6"/>
<dbReference type="PROSITE" id="PS50048">
    <property type="entry name" value="ZN2_CY6_FUNGAL_2"/>
    <property type="match status" value="1"/>
</dbReference>
<keyword evidence="6" id="KW-1185">Reference proteome</keyword>
<accession>A0AAN7UFP6</accession>
<comment type="subcellular location">
    <subcellularLocation>
        <location evidence="1">Nucleus</location>
    </subcellularLocation>
</comment>
<evidence type="ECO:0000256" key="3">
    <source>
        <dbReference type="SAM" id="MobiDB-lite"/>
    </source>
</evidence>